<dbReference type="Proteomes" id="UP000288168">
    <property type="component" value="Unassembled WGS sequence"/>
</dbReference>
<reference evidence="1 2" key="1">
    <citation type="submission" date="2017-06" db="EMBL/GenBank/DDBJ databases">
        <title>Comparative genomic analysis of Ambrosia Fusariam Clade fungi.</title>
        <authorList>
            <person name="Stajich J.E."/>
            <person name="Carrillo J."/>
            <person name="Kijimoto T."/>
            <person name="Eskalen A."/>
            <person name="O'Donnell K."/>
            <person name="Kasson M."/>
        </authorList>
    </citation>
    <scope>NUCLEOTIDE SEQUENCE [LARGE SCALE GENOMIC DNA]</scope>
    <source>
        <strain evidence="1 2">NRRL62584</strain>
    </source>
</reference>
<evidence type="ECO:0000313" key="2">
    <source>
        <dbReference type="Proteomes" id="UP000288168"/>
    </source>
</evidence>
<dbReference type="EMBL" id="NKCI01000438">
    <property type="protein sequence ID" value="RSL41168.1"/>
    <property type="molecule type" value="Genomic_DNA"/>
</dbReference>
<dbReference type="AlphaFoldDB" id="A0A428NK36"/>
<evidence type="ECO:0000313" key="1">
    <source>
        <dbReference type="EMBL" id="RSL41168.1"/>
    </source>
</evidence>
<proteinExistence type="predicted"/>
<dbReference type="STRING" id="1325734.A0A428NK36"/>
<sequence>MADQRGNDPASTSSSVNQESIGHLIALLSSPLTSEWTRKRAPYNFRKSFRTTQALATDNTARIFLDRGGFKAWIAHHLTTAGQAHFNGRQARQQLIEELDNLPVEERARIAKTIADSSIHPSVEGLIQSMEQQTLETRAMAIDTVGSKRRRE</sequence>
<keyword evidence="2" id="KW-1185">Reference proteome</keyword>
<accession>A0A428NK36</accession>
<dbReference type="OrthoDB" id="3499148at2759"/>
<organism evidence="1 2">
    <name type="scientific">Fusarium duplospermum</name>
    <dbReference type="NCBI Taxonomy" id="1325734"/>
    <lineage>
        <taxon>Eukaryota</taxon>
        <taxon>Fungi</taxon>
        <taxon>Dikarya</taxon>
        <taxon>Ascomycota</taxon>
        <taxon>Pezizomycotina</taxon>
        <taxon>Sordariomycetes</taxon>
        <taxon>Hypocreomycetidae</taxon>
        <taxon>Hypocreales</taxon>
        <taxon>Nectriaceae</taxon>
        <taxon>Fusarium</taxon>
        <taxon>Fusarium solani species complex</taxon>
    </lineage>
</organism>
<comment type="caution">
    <text evidence="1">The sequence shown here is derived from an EMBL/GenBank/DDBJ whole genome shotgun (WGS) entry which is preliminary data.</text>
</comment>
<gene>
    <name evidence="1" type="ORF">CEP54_015904</name>
</gene>
<name>A0A428NK36_9HYPO</name>
<protein>
    <submittedName>
        <fullName evidence="1">Uncharacterized protein</fullName>
    </submittedName>
</protein>